<dbReference type="Proteomes" id="UP000001036">
    <property type="component" value="Chromosome"/>
</dbReference>
<dbReference type="InterPro" id="IPR012337">
    <property type="entry name" value="RNaseH-like_sf"/>
</dbReference>
<dbReference type="EMBL" id="CP000934">
    <property type="protein sequence ID" value="ACE83808.1"/>
    <property type="molecule type" value="Genomic_DNA"/>
</dbReference>
<dbReference type="InterPro" id="IPR036397">
    <property type="entry name" value="RNaseH_sf"/>
</dbReference>
<dbReference type="AlphaFoldDB" id="B3PFV0"/>
<sequence>MIPVDYLKHIPPILDFEASSLSDCSYPISAGLIVNGQIHYWLIKPKPEWIDWSLASQAIHGMKRSYLMENGLDVQRVYEEIIQALAGFDVVYSDNPYWESRWLTQLGHFGLEVKDIQQLIPSHHKDSWKTIFELQFQKHLLVHHRADHDALALALTLQHTQNN</sequence>
<dbReference type="SUPFAM" id="SSF53098">
    <property type="entry name" value="Ribonuclease H-like"/>
    <property type="match status" value="1"/>
</dbReference>
<dbReference type="KEGG" id="cja:CJA_1815"/>
<reference evidence="1 2" key="1">
    <citation type="journal article" date="2008" name="J. Bacteriol.">
        <title>Insights into plant cell wall degradation from the genome sequence of the soil bacterium Cellvibrio japonicus.</title>
        <authorList>
            <person name="Deboy R.T."/>
            <person name="Mongodin E.F."/>
            <person name="Fouts D.E."/>
            <person name="Tailford L.E."/>
            <person name="Khouri H."/>
            <person name="Emerson J.B."/>
            <person name="Mohamoud Y."/>
            <person name="Watkins K."/>
            <person name="Henrissat B."/>
            <person name="Gilbert H.J."/>
            <person name="Nelson K.E."/>
        </authorList>
    </citation>
    <scope>NUCLEOTIDE SEQUENCE [LARGE SCALE GENOMIC DNA]</scope>
    <source>
        <strain evidence="1 2">Ueda107</strain>
    </source>
</reference>
<dbReference type="GO" id="GO:0003676">
    <property type="term" value="F:nucleic acid binding"/>
    <property type="evidence" value="ECO:0007669"/>
    <property type="project" value="InterPro"/>
</dbReference>
<gene>
    <name evidence="1" type="ordered locus">CJA_1815</name>
</gene>
<dbReference type="HOGENOM" id="CLU_117593_1_0_6"/>
<protein>
    <recommendedName>
        <fullName evidence="3">Exonuclease domain-containing protein</fullName>
    </recommendedName>
</protein>
<dbReference type="RefSeq" id="WP_012487433.1">
    <property type="nucleotide sequence ID" value="NC_010995.1"/>
</dbReference>
<dbReference type="eggNOG" id="COG0847">
    <property type="taxonomic scope" value="Bacteria"/>
</dbReference>
<keyword evidence="2" id="KW-1185">Reference proteome</keyword>
<evidence type="ECO:0008006" key="3">
    <source>
        <dbReference type="Google" id="ProtNLM"/>
    </source>
</evidence>
<accession>B3PFV0</accession>
<name>B3PFV0_CELJU</name>
<evidence type="ECO:0000313" key="2">
    <source>
        <dbReference type="Proteomes" id="UP000001036"/>
    </source>
</evidence>
<dbReference type="OrthoDB" id="5705783at2"/>
<organism evidence="1 2">
    <name type="scientific">Cellvibrio japonicus (strain Ueda107)</name>
    <name type="common">Pseudomonas fluorescens subsp. cellulosa</name>
    <dbReference type="NCBI Taxonomy" id="498211"/>
    <lineage>
        <taxon>Bacteria</taxon>
        <taxon>Pseudomonadati</taxon>
        <taxon>Pseudomonadota</taxon>
        <taxon>Gammaproteobacteria</taxon>
        <taxon>Cellvibrionales</taxon>
        <taxon>Cellvibrionaceae</taxon>
        <taxon>Cellvibrio</taxon>
    </lineage>
</organism>
<dbReference type="STRING" id="498211.CJA_1815"/>
<evidence type="ECO:0000313" key="1">
    <source>
        <dbReference type="EMBL" id="ACE83808.1"/>
    </source>
</evidence>
<dbReference type="Gene3D" id="3.30.420.10">
    <property type="entry name" value="Ribonuclease H-like superfamily/Ribonuclease H"/>
    <property type="match status" value="1"/>
</dbReference>
<proteinExistence type="predicted"/>